<reference evidence="3 4" key="1">
    <citation type="submission" date="2024-03" db="EMBL/GenBank/DDBJ databases">
        <title>Draft genome sequence of Pseudonocardia nematodicida JCM 31783.</title>
        <authorList>
            <person name="Butdee W."/>
            <person name="Duangmal K."/>
        </authorList>
    </citation>
    <scope>NUCLEOTIDE SEQUENCE [LARGE SCALE GENOMIC DNA]</scope>
    <source>
        <strain evidence="3 4">JCM 31783</strain>
    </source>
</reference>
<dbReference type="RefSeq" id="WP_349298381.1">
    <property type="nucleotide sequence ID" value="NZ_JBEDNQ010000004.1"/>
</dbReference>
<feature type="chain" id="PRO_5045728297" evidence="1">
    <location>
        <begin position="29"/>
        <end position="290"/>
    </location>
</feature>
<dbReference type="EMBL" id="JBEDNQ010000004">
    <property type="protein sequence ID" value="MEQ3551317.1"/>
    <property type="molecule type" value="Genomic_DNA"/>
</dbReference>
<accession>A0ABV1KCI0</accession>
<name>A0ABV1KCI0_9PSEU</name>
<evidence type="ECO:0000313" key="4">
    <source>
        <dbReference type="Proteomes" id="UP001494902"/>
    </source>
</evidence>
<organism evidence="3 4">
    <name type="scientific">Pseudonocardia nematodicida</name>
    <dbReference type="NCBI Taxonomy" id="1206997"/>
    <lineage>
        <taxon>Bacteria</taxon>
        <taxon>Bacillati</taxon>
        <taxon>Actinomycetota</taxon>
        <taxon>Actinomycetes</taxon>
        <taxon>Pseudonocardiales</taxon>
        <taxon>Pseudonocardiaceae</taxon>
        <taxon>Pseudonocardia</taxon>
    </lineage>
</organism>
<dbReference type="Proteomes" id="UP001494902">
    <property type="component" value="Unassembled WGS sequence"/>
</dbReference>
<evidence type="ECO:0000259" key="2">
    <source>
        <dbReference type="Pfam" id="PF14339"/>
    </source>
</evidence>
<keyword evidence="4" id="KW-1185">Reference proteome</keyword>
<evidence type="ECO:0000256" key="1">
    <source>
        <dbReference type="SAM" id="SignalP"/>
    </source>
</evidence>
<keyword evidence="1" id="KW-0732">Signal</keyword>
<gene>
    <name evidence="3" type="ORF">WIS52_12630</name>
</gene>
<comment type="caution">
    <text evidence="3">The sequence shown here is derived from an EMBL/GenBank/DDBJ whole genome shotgun (WGS) entry which is preliminary data.</text>
</comment>
<dbReference type="InterPro" id="IPR025507">
    <property type="entry name" value="DUF4394"/>
</dbReference>
<evidence type="ECO:0000313" key="3">
    <source>
        <dbReference type="EMBL" id="MEQ3551317.1"/>
    </source>
</evidence>
<feature type="domain" description="DUF4394" evidence="2">
    <location>
        <begin position="49"/>
        <end position="285"/>
    </location>
</feature>
<proteinExistence type="predicted"/>
<dbReference type="PROSITE" id="PS51318">
    <property type="entry name" value="TAT"/>
    <property type="match status" value="1"/>
</dbReference>
<protein>
    <submittedName>
        <fullName evidence="3">DUF4394 domain-containing protein</fullName>
    </submittedName>
</protein>
<feature type="signal peptide" evidence="1">
    <location>
        <begin position="1"/>
        <end position="28"/>
    </location>
</feature>
<dbReference type="Pfam" id="PF14339">
    <property type="entry name" value="DUF4394"/>
    <property type="match status" value="1"/>
</dbReference>
<dbReference type="InterPro" id="IPR006311">
    <property type="entry name" value="TAT_signal"/>
</dbReference>
<sequence>MALTVRRTLITVAALTAAAALAAPAAMAGTDHGATKDSGLGVTGLAGDKLVSFGTSAPGSVDVIGAVSGLEGDKYLVGIDYRVQDGLLYGVGDGGGIYEVDDSDASASKIGRLSVDLDGEYFGVDFNPAANALRVISDSGQNLRQPFATMPLADTVEDTALTNPATAPATGTVPATGVSAAGYTNNDLDDSTATTLFVLDTELDRVSVQSPANDGTLAPTGSLPAEIGPEAGLDVYSTVVDGVTVANDAFAAVEVNGEKRLWAVDLLTGDADDLGGLGAPVRAIAVGLDQ</sequence>